<reference evidence="6" key="1">
    <citation type="journal article" date="2019" name="Int. J. Syst. Evol. Microbiol.">
        <title>The Global Catalogue of Microorganisms (GCM) 10K type strain sequencing project: providing services to taxonomists for standard genome sequencing and annotation.</title>
        <authorList>
            <consortium name="The Broad Institute Genomics Platform"/>
            <consortium name="The Broad Institute Genome Sequencing Center for Infectious Disease"/>
            <person name="Wu L."/>
            <person name="Ma J."/>
        </authorList>
    </citation>
    <scope>NUCLEOTIDE SEQUENCE [LARGE SCALE GENOMIC DNA]</scope>
    <source>
        <strain evidence="6">CGMCC 1.10992</strain>
    </source>
</reference>
<name>A0ABW4XHZ7_9GAMM</name>
<proteinExistence type="inferred from homology"/>
<protein>
    <submittedName>
        <fullName evidence="5">Sulfurtransferase complex subunit TusD</fullName>
    </submittedName>
</protein>
<accession>A0ABW4XHZ7</accession>
<dbReference type="NCBIfam" id="TIGR03012">
    <property type="entry name" value="sulf_tusD_dsrE"/>
    <property type="match status" value="1"/>
</dbReference>
<dbReference type="InterPro" id="IPR017463">
    <property type="entry name" value="Sulphur_relay_TusD/DsrE"/>
</dbReference>
<dbReference type="SUPFAM" id="SSF75169">
    <property type="entry name" value="DsrEFH-like"/>
    <property type="match status" value="1"/>
</dbReference>
<evidence type="ECO:0000256" key="2">
    <source>
        <dbReference type="ARBA" id="ARBA00007067"/>
    </source>
</evidence>
<comment type="similarity">
    <text evidence="2">Belongs to the DsrE/TusD family.</text>
</comment>
<dbReference type="InterPro" id="IPR003787">
    <property type="entry name" value="Sulphur_relay_DsrE/F-like"/>
</dbReference>
<organism evidence="5 6">
    <name type="scientific">Corallincola platygyrae</name>
    <dbReference type="NCBI Taxonomy" id="1193278"/>
    <lineage>
        <taxon>Bacteria</taxon>
        <taxon>Pseudomonadati</taxon>
        <taxon>Pseudomonadota</taxon>
        <taxon>Gammaproteobacteria</taxon>
        <taxon>Alteromonadales</taxon>
        <taxon>Psychromonadaceae</taxon>
        <taxon>Corallincola</taxon>
    </lineage>
</organism>
<dbReference type="PANTHER" id="PTHR34874:SF3">
    <property type="entry name" value="SULFURTRANSFERASE TUSD"/>
    <property type="match status" value="1"/>
</dbReference>
<keyword evidence="3" id="KW-0963">Cytoplasm</keyword>
<comment type="subcellular location">
    <subcellularLocation>
        <location evidence="1">Cytoplasm</location>
    </subcellularLocation>
</comment>
<evidence type="ECO:0000313" key="6">
    <source>
        <dbReference type="Proteomes" id="UP001597380"/>
    </source>
</evidence>
<dbReference type="Pfam" id="PF02635">
    <property type="entry name" value="DsrE"/>
    <property type="match status" value="1"/>
</dbReference>
<dbReference type="Proteomes" id="UP001597380">
    <property type="component" value="Unassembled WGS sequence"/>
</dbReference>
<keyword evidence="4" id="KW-0808">Transferase</keyword>
<dbReference type="NCBIfam" id="NF001237">
    <property type="entry name" value="PRK00207.1"/>
    <property type="match status" value="1"/>
</dbReference>
<dbReference type="Gene3D" id="3.40.1260.10">
    <property type="entry name" value="DsrEFH-like"/>
    <property type="match status" value="1"/>
</dbReference>
<keyword evidence="6" id="KW-1185">Reference proteome</keyword>
<dbReference type="InterPro" id="IPR027396">
    <property type="entry name" value="DsrEFH-like"/>
</dbReference>
<dbReference type="PANTHER" id="PTHR34874">
    <property type="entry name" value="PROTEIN YCHN"/>
    <property type="match status" value="1"/>
</dbReference>
<dbReference type="RefSeq" id="WP_345338819.1">
    <property type="nucleotide sequence ID" value="NZ_BAABLI010000007.1"/>
</dbReference>
<evidence type="ECO:0000256" key="4">
    <source>
        <dbReference type="ARBA" id="ARBA00022679"/>
    </source>
</evidence>
<comment type="caution">
    <text evidence="5">The sequence shown here is derived from an EMBL/GenBank/DDBJ whole genome shotgun (WGS) entry which is preliminary data.</text>
</comment>
<gene>
    <name evidence="5" type="primary">tusD</name>
    <name evidence="5" type="ORF">ACFSJ3_01555</name>
</gene>
<sequence>MATFTISISASPVSHQAHKTAYQFALAAITQGHSVKQVFFFQEGVTTGSKLLSPAGNESNWAERWAGFSAEHSVPLILCVASSLRRGILNQEEADDVSGSANLHSGFHIGGLGELVTHSLKSDRTIHFK</sequence>
<evidence type="ECO:0000256" key="1">
    <source>
        <dbReference type="ARBA" id="ARBA00004496"/>
    </source>
</evidence>
<evidence type="ECO:0000313" key="5">
    <source>
        <dbReference type="EMBL" id="MFD2094653.1"/>
    </source>
</evidence>
<dbReference type="EMBL" id="JBHUHT010000004">
    <property type="protein sequence ID" value="MFD2094653.1"/>
    <property type="molecule type" value="Genomic_DNA"/>
</dbReference>
<evidence type="ECO:0000256" key="3">
    <source>
        <dbReference type="ARBA" id="ARBA00022490"/>
    </source>
</evidence>